<protein>
    <submittedName>
        <fullName evidence="3">Prepilin-type cleavage/methylation domain-containing protein</fullName>
    </submittedName>
</protein>
<dbReference type="AlphaFoldDB" id="A0A2S8F0W1"/>
<feature type="transmembrane region" description="Helical" evidence="1">
    <location>
        <begin position="12"/>
        <end position="34"/>
    </location>
</feature>
<dbReference type="InterPro" id="IPR011453">
    <property type="entry name" value="DUF1559"/>
</dbReference>
<dbReference type="InterPro" id="IPR012902">
    <property type="entry name" value="N_methyl_site"/>
</dbReference>
<gene>
    <name evidence="3" type="ORF">C5Y96_23690</name>
</gene>
<dbReference type="PANTHER" id="PTHR30093:SF2">
    <property type="entry name" value="TYPE II SECRETION SYSTEM PROTEIN H"/>
    <property type="match status" value="1"/>
</dbReference>
<keyword evidence="1" id="KW-0472">Membrane</keyword>
<dbReference type="Gene3D" id="3.30.700.10">
    <property type="entry name" value="Glycoprotein, Type 4 Pilin"/>
    <property type="match status" value="1"/>
</dbReference>
<dbReference type="Pfam" id="PF07596">
    <property type="entry name" value="SBP_bac_10"/>
    <property type="match status" value="1"/>
</dbReference>
<dbReference type="NCBIfam" id="TIGR04294">
    <property type="entry name" value="pre_pil_HX9DG"/>
    <property type="match status" value="1"/>
</dbReference>
<comment type="caution">
    <text evidence="3">The sequence shown here is derived from an EMBL/GenBank/DDBJ whole genome shotgun (WGS) entry which is preliminary data.</text>
</comment>
<dbReference type="Proteomes" id="UP000240009">
    <property type="component" value="Unassembled WGS sequence"/>
</dbReference>
<dbReference type="EMBL" id="PUIA01000074">
    <property type="protein sequence ID" value="PQO25812.1"/>
    <property type="molecule type" value="Genomic_DNA"/>
</dbReference>
<dbReference type="OrthoDB" id="280382at2"/>
<dbReference type="InterPro" id="IPR027558">
    <property type="entry name" value="Pre_pil_HX9DG_C"/>
</dbReference>
<evidence type="ECO:0000259" key="2">
    <source>
        <dbReference type="Pfam" id="PF07596"/>
    </source>
</evidence>
<name>A0A2S8F0W1_9BACT</name>
<dbReference type="NCBIfam" id="TIGR02532">
    <property type="entry name" value="IV_pilin_GFxxxE"/>
    <property type="match status" value="1"/>
</dbReference>
<evidence type="ECO:0000313" key="4">
    <source>
        <dbReference type="Proteomes" id="UP000240009"/>
    </source>
</evidence>
<evidence type="ECO:0000313" key="3">
    <source>
        <dbReference type="EMBL" id="PQO25812.1"/>
    </source>
</evidence>
<dbReference type="SUPFAM" id="SSF54523">
    <property type="entry name" value="Pili subunits"/>
    <property type="match status" value="1"/>
</dbReference>
<proteinExistence type="predicted"/>
<evidence type="ECO:0000256" key="1">
    <source>
        <dbReference type="SAM" id="Phobius"/>
    </source>
</evidence>
<accession>A0A2S8F0W1</accession>
<reference evidence="3 4" key="1">
    <citation type="submission" date="2018-02" db="EMBL/GenBank/DDBJ databases">
        <title>Comparative genomes isolates from brazilian mangrove.</title>
        <authorList>
            <person name="Araujo J.E."/>
            <person name="Taketani R.G."/>
            <person name="Silva M.C.P."/>
            <person name="Loureco M.V."/>
            <person name="Andreote F.D."/>
        </authorList>
    </citation>
    <scope>NUCLEOTIDE SEQUENCE [LARGE SCALE GENOMIC DNA]</scope>
    <source>
        <strain evidence="3 4">HEX-2 MGV</strain>
    </source>
</reference>
<dbReference type="RefSeq" id="WP_105358573.1">
    <property type="nucleotide sequence ID" value="NZ_PUIA01000074.1"/>
</dbReference>
<keyword evidence="1" id="KW-1133">Transmembrane helix</keyword>
<feature type="domain" description="DUF1559" evidence="2">
    <location>
        <begin position="35"/>
        <end position="316"/>
    </location>
</feature>
<organism evidence="3 4">
    <name type="scientific">Blastopirellula marina</name>
    <dbReference type="NCBI Taxonomy" id="124"/>
    <lineage>
        <taxon>Bacteria</taxon>
        <taxon>Pseudomonadati</taxon>
        <taxon>Planctomycetota</taxon>
        <taxon>Planctomycetia</taxon>
        <taxon>Pirellulales</taxon>
        <taxon>Pirellulaceae</taxon>
        <taxon>Blastopirellula</taxon>
    </lineage>
</organism>
<sequence length="334" mass="35257">MRIQNGQARGFTLVELLVVIAIIGVLIALLLPAVQQAREAARRMSCSNNLKQVGIGLHNYHDTHGSFPLGVRQGYSNSFGPSFWGGMLPFIEQGPLYDRLNFSVSNSGWSANSAVLTGTAPTTLVCPSFAGDVNTMPQNASWDSATTYIGIAGAVINNANYTESRTATGFDCCSHSGGHNNGTTAAGGMLIANKVLKFKDATDGTSNTLVIGELGGRMYTANSSSYANIAGSNVLMSASGIYHGWLMGTNGGGTPTTQRAFNLTTIRYAPNTRNFDLDGINGNYGPNNPLLSDHPGGVMGVFTDGHVEFISETINLDILKYQATRDDGQVISGT</sequence>
<dbReference type="PANTHER" id="PTHR30093">
    <property type="entry name" value="GENERAL SECRETION PATHWAY PROTEIN G"/>
    <property type="match status" value="1"/>
</dbReference>
<keyword evidence="1" id="KW-0812">Transmembrane</keyword>
<dbReference type="InterPro" id="IPR045584">
    <property type="entry name" value="Pilin-like"/>
</dbReference>
<dbReference type="PROSITE" id="PS00409">
    <property type="entry name" value="PROKAR_NTER_METHYL"/>
    <property type="match status" value="1"/>
</dbReference>
<dbReference type="Pfam" id="PF07963">
    <property type="entry name" value="N_methyl"/>
    <property type="match status" value="1"/>
</dbReference>